<dbReference type="AlphaFoldDB" id="A0A7X0D7D5"/>
<protein>
    <submittedName>
        <fullName evidence="1">DnaJ-class molecular chaperone</fullName>
    </submittedName>
</protein>
<comment type="caution">
    <text evidence="1">The sequence shown here is derived from an EMBL/GenBank/DDBJ whole genome shotgun (WGS) entry which is preliminary data.</text>
</comment>
<name>A0A7X0D7D5_9ACTN</name>
<proteinExistence type="predicted"/>
<keyword evidence="2" id="KW-1185">Reference proteome</keyword>
<dbReference type="EMBL" id="JACHDS010000001">
    <property type="protein sequence ID" value="MBB6174527.1"/>
    <property type="molecule type" value="Genomic_DNA"/>
</dbReference>
<evidence type="ECO:0000313" key="1">
    <source>
        <dbReference type="EMBL" id="MBB6174527.1"/>
    </source>
</evidence>
<dbReference type="Proteomes" id="UP000546642">
    <property type="component" value="Unassembled WGS sequence"/>
</dbReference>
<organism evidence="1 2">
    <name type="scientific">Nocardiopsis mwathae</name>
    <dbReference type="NCBI Taxonomy" id="1472723"/>
    <lineage>
        <taxon>Bacteria</taxon>
        <taxon>Bacillati</taxon>
        <taxon>Actinomycetota</taxon>
        <taxon>Actinomycetes</taxon>
        <taxon>Streptosporangiales</taxon>
        <taxon>Nocardiopsidaceae</taxon>
        <taxon>Nocardiopsis</taxon>
    </lineage>
</organism>
<reference evidence="1 2" key="1">
    <citation type="submission" date="2020-08" db="EMBL/GenBank/DDBJ databases">
        <title>Sequencing the genomes of 1000 actinobacteria strains.</title>
        <authorList>
            <person name="Klenk H.-P."/>
        </authorList>
    </citation>
    <scope>NUCLEOTIDE SEQUENCE [LARGE SCALE GENOMIC DNA]</scope>
    <source>
        <strain evidence="1 2">DSM 46659</strain>
    </source>
</reference>
<gene>
    <name evidence="1" type="ORF">HNR23_004587</name>
</gene>
<sequence>MDSPPAPIDRRCALTECMFCTGPFEPCAYCRGTGVWSAERPTREESGSIGWEDVIEECRICTGTGRHHDPERLL</sequence>
<evidence type="ECO:0000313" key="2">
    <source>
        <dbReference type="Proteomes" id="UP000546642"/>
    </source>
</evidence>
<accession>A0A7X0D7D5</accession>